<reference evidence="1 2" key="1">
    <citation type="submission" date="2020-11" db="EMBL/GenBank/DDBJ databases">
        <title>Streptomyces spirodelae sp. nov., isolated from duckweed.</title>
        <authorList>
            <person name="Saimee Y."/>
            <person name="Duangmal K."/>
        </authorList>
    </citation>
    <scope>NUCLEOTIDE SEQUENCE [LARGE SCALE GENOMIC DNA]</scope>
    <source>
        <strain evidence="1 2">S16-07</strain>
    </source>
</reference>
<sequence>MLDRRTELRREQSPAPGAVGWIEVRLTVQLQPDAISDLLSLGAEAEVRDRTHNGTMLEAVQALAACYPAAS</sequence>
<evidence type="ECO:0008006" key="3">
    <source>
        <dbReference type="Google" id="ProtNLM"/>
    </source>
</evidence>
<dbReference type="EMBL" id="JADKMA010000037">
    <property type="protein sequence ID" value="MBO8192001.1"/>
    <property type="molecule type" value="Genomic_DNA"/>
</dbReference>
<keyword evidence="2" id="KW-1185">Reference proteome</keyword>
<dbReference type="Proteomes" id="UP001519064">
    <property type="component" value="Unassembled WGS sequence"/>
</dbReference>
<protein>
    <recommendedName>
        <fullName evidence="3">WYL domain-containing protein</fullName>
    </recommendedName>
</protein>
<evidence type="ECO:0000313" key="1">
    <source>
        <dbReference type="EMBL" id="MBO8192001.1"/>
    </source>
</evidence>
<proteinExistence type="predicted"/>
<accession>A0ABS3X9H3</accession>
<gene>
    <name evidence="1" type="ORF">ITI46_09995</name>
</gene>
<comment type="caution">
    <text evidence="1">The sequence shown here is derived from an EMBL/GenBank/DDBJ whole genome shotgun (WGS) entry which is preliminary data.</text>
</comment>
<dbReference type="RefSeq" id="WP_209239095.1">
    <property type="nucleotide sequence ID" value="NZ_JADKMA010000037.1"/>
</dbReference>
<name>A0ABS3X9H3_9ACTN</name>
<evidence type="ECO:0000313" key="2">
    <source>
        <dbReference type="Proteomes" id="UP001519064"/>
    </source>
</evidence>
<organism evidence="1 2">
    <name type="scientific">Streptomyces oryzae</name>
    <dbReference type="NCBI Taxonomy" id="1434886"/>
    <lineage>
        <taxon>Bacteria</taxon>
        <taxon>Bacillati</taxon>
        <taxon>Actinomycetota</taxon>
        <taxon>Actinomycetes</taxon>
        <taxon>Kitasatosporales</taxon>
        <taxon>Streptomycetaceae</taxon>
        <taxon>Streptomyces</taxon>
    </lineage>
</organism>